<dbReference type="Gene3D" id="1.10.10.10">
    <property type="entry name" value="Winged helix-like DNA-binding domain superfamily/Winged helix DNA-binding domain"/>
    <property type="match status" value="1"/>
</dbReference>
<evidence type="ECO:0000256" key="1">
    <source>
        <dbReference type="ARBA" id="ARBA00038232"/>
    </source>
</evidence>
<dbReference type="InterPro" id="IPR010921">
    <property type="entry name" value="Trp_repressor/repl_initiator"/>
</dbReference>
<name>H3NJM8_9LACT</name>
<dbReference type="STRING" id="883113.HMPREF9708_01067"/>
<organism evidence="3 4">
    <name type="scientific">Facklamia languida CCUG 37842</name>
    <dbReference type="NCBI Taxonomy" id="883113"/>
    <lineage>
        <taxon>Bacteria</taxon>
        <taxon>Bacillati</taxon>
        <taxon>Bacillota</taxon>
        <taxon>Bacilli</taxon>
        <taxon>Lactobacillales</taxon>
        <taxon>Aerococcaceae</taxon>
        <taxon>Facklamia</taxon>
    </lineage>
</organism>
<evidence type="ECO:0000313" key="4">
    <source>
        <dbReference type="Proteomes" id="UP000006190"/>
    </source>
</evidence>
<dbReference type="Proteomes" id="UP000006190">
    <property type="component" value="Unassembled WGS sequence"/>
</dbReference>
<protein>
    <recommendedName>
        <fullName evidence="2">Insertion element IS150 protein InsJ-like helix-turn-helix domain-containing protein</fullName>
    </recommendedName>
</protein>
<dbReference type="RefSeq" id="WP_006309246.1">
    <property type="nucleotide sequence ID" value="NZ_JH601133.1"/>
</dbReference>
<dbReference type="Pfam" id="PF13518">
    <property type="entry name" value="HTH_28"/>
    <property type="match status" value="1"/>
</dbReference>
<dbReference type="eggNOG" id="COG2963">
    <property type="taxonomic scope" value="Bacteria"/>
</dbReference>
<dbReference type="GO" id="GO:0043565">
    <property type="term" value="F:sequence-specific DNA binding"/>
    <property type="evidence" value="ECO:0007669"/>
    <property type="project" value="InterPro"/>
</dbReference>
<keyword evidence="4" id="KW-1185">Reference proteome</keyword>
<gene>
    <name evidence="3" type="ORF">HMPREF9708_01067</name>
</gene>
<evidence type="ECO:0000259" key="2">
    <source>
        <dbReference type="Pfam" id="PF13518"/>
    </source>
</evidence>
<proteinExistence type="inferred from homology"/>
<sequence>MAKYSLEFKMNIVSEYLSGTMGIKALTKKYKIKSSQQLITWVNAYKTLGIKGLMRSRKNKTYSVIFKLKAIIMYEVSEKSYQTVANELGLIILH</sequence>
<comment type="similarity">
    <text evidence="1">Belongs to the IS150/IS1296 orfA family.</text>
</comment>
<dbReference type="EMBL" id="AGEG01000013">
    <property type="protein sequence ID" value="EHR36841.1"/>
    <property type="molecule type" value="Genomic_DNA"/>
</dbReference>
<dbReference type="AlphaFoldDB" id="H3NJM8"/>
<feature type="domain" description="Insertion element IS150 protein InsJ-like helix-turn-helix" evidence="2">
    <location>
        <begin position="8"/>
        <end position="57"/>
    </location>
</feature>
<accession>H3NJM8</accession>
<dbReference type="PANTHER" id="PTHR33795">
    <property type="entry name" value="INSERTION ELEMENT IS150 PROTEIN INSJ"/>
    <property type="match status" value="1"/>
</dbReference>
<dbReference type="InterPro" id="IPR052057">
    <property type="entry name" value="IS150/IS1296_orfA-like"/>
</dbReference>
<evidence type="ECO:0000313" key="3">
    <source>
        <dbReference type="EMBL" id="EHR36841.1"/>
    </source>
</evidence>
<reference evidence="3 4" key="1">
    <citation type="submission" date="2012-01" db="EMBL/GenBank/DDBJ databases">
        <title>The Genome Sequence of Facklamia languida CCUG 37842.</title>
        <authorList>
            <consortium name="The Broad Institute Genome Sequencing Platform"/>
            <person name="Earl A."/>
            <person name="Ward D."/>
            <person name="Feldgarden M."/>
            <person name="Gevers D."/>
            <person name="Huys G."/>
            <person name="Young S.K."/>
            <person name="Zeng Q."/>
            <person name="Gargeya S."/>
            <person name="Fitzgerald M."/>
            <person name="Haas B."/>
            <person name="Abouelleil A."/>
            <person name="Alvarado L."/>
            <person name="Arachchi H.M."/>
            <person name="Berlin A."/>
            <person name="Chapman S.B."/>
            <person name="Gearin G."/>
            <person name="Goldberg J."/>
            <person name="Griggs A."/>
            <person name="Gujja S."/>
            <person name="Hansen M."/>
            <person name="Heiman D."/>
            <person name="Howarth C."/>
            <person name="Larimer J."/>
            <person name="Lui A."/>
            <person name="MacDonald P.J.P."/>
            <person name="McCowen C."/>
            <person name="Montmayeur A."/>
            <person name="Murphy C."/>
            <person name="Neiman D."/>
            <person name="Pearson M."/>
            <person name="Priest M."/>
            <person name="Roberts A."/>
            <person name="Saif S."/>
            <person name="Shea T."/>
            <person name="Sisk P."/>
            <person name="Stolte C."/>
            <person name="Sykes S."/>
            <person name="Wortman J."/>
            <person name="Nusbaum C."/>
            <person name="Birren B."/>
        </authorList>
    </citation>
    <scope>NUCLEOTIDE SEQUENCE [LARGE SCALE GENOMIC DNA]</scope>
    <source>
        <strain evidence="3 4">CCUG 37842</strain>
    </source>
</reference>
<comment type="caution">
    <text evidence="3">The sequence shown here is derived from an EMBL/GenBank/DDBJ whole genome shotgun (WGS) entry which is preliminary data.</text>
</comment>
<dbReference type="InterPro" id="IPR036388">
    <property type="entry name" value="WH-like_DNA-bd_sf"/>
</dbReference>
<dbReference type="SUPFAM" id="SSF48295">
    <property type="entry name" value="TrpR-like"/>
    <property type="match status" value="1"/>
</dbReference>
<dbReference type="HOGENOM" id="CLU_027402_17_8_9"/>
<dbReference type="PANTHER" id="PTHR33795:SF1">
    <property type="entry name" value="INSERTION ELEMENT IS150 PROTEIN INSJ"/>
    <property type="match status" value="1"/>
</dbReference>
<dbReference type="InterPro" id="IPR055247">
    <property type="entry name" value="InsJ-like_HTH"/>
</dbReference>